<name>A0ACC1QQ78_9HYPO</name>
<proteinExistence type="predicted"/>
<comment type="caution">
    <text evidence="1">The sequence shown here is derived from an EMBL/GenBank/DDBJ whole genome shotgun (WGS) entry which is preliminary data.</text>
</comment>
<gene>
    <name evidence="1" type="ORF">NLG97_g6692</name>
</gene>
<reference evidence="1" key="1">
    <citation type="submission" date="2022-07" db="EMBL/GenBank/DDBJ databases">
        <title>Genome Sequence of Lecanicillium saksenae.</title>
        <authorList>
            <person name="Buettner E."/>
        </authorList>
    </citation>
    <scope>NUCLEOTIDE SEQUENCE</scope>
    <source>
        <strain evidence="1">VT-O1</strain>
    </source>
</reference>
<dbReference type="Proteomes" id="UP001148737">
    <property type="component" value="Unassembled WGS sequence"/>
</dbReference>
<keyword evidence="2" id="KW-1185">Reference proteome</keyword>
<accession>A0ACC1QQ78</accession>
<sequence length="958" mass="107321">MLESLRISDGNQANSTEISDISRAVNELAVALGYALPPYNGLINMLEAMAKKFEQTMSSVKFNAIMELLKFQTVSERFESITKAEESTFSWLLDGSSADQNPNQEAVHVQAKERLQTWIKEDEGFFYVSGKPGPGKSTLMKLICSHPSFVQQATEWAADSCLVAGRFFFWKPGHAEQKSILGLLRGLLYSMLENRPEITKIAFLELWDDFSPKRVGAAVLEHSDVGNAFNNVLKAASKTGDYKVILMIDGLDEFDGDHAILLELMQSWVSLYPSTIKICVSSREYGIFEGFFLESPKMRLHELTRGDMLELITSRLRPNDFFSSLTEEEQDRTKQLITERAEGVFLWVVMVVATLDDGILSGSITNARELQKSIEDCPTEMDDLLPHLLSSVSVHNRPWAYKAISLVKYAQFKVPEILQSTKTAPGVVLMDIVLLDEASPTWNLAAFQPRSEIKSADLSSRVEAARLKVLGCCKGFLNVITISEASSWPANGGMRMYVAVTHRSVVEFLNSGRAEGAMAQYLTHFNPFLALFSTMLACLRFLEPSNYPLLREPLELGKRNGLKLRDVLAPSLLERWVEFIHCALLTGQSSSPRFFSILDEVGDAIKRHLVLQLTIQKIRLSPAKASPHQVLSMMTLESRIPEYSAWRRGPCVRDNVRGSMSVGLFQAFHRIIRYFQLDDYEYPAPEQSRSGASLSNKPVGWIKWTGSNKTPAISESSFIQLLKDFFERGIDLNLSYPDAMPIGWDGPQTSSRGPWSCWQAILWAMLLGEVPFSDKYSQIIDSLVRNKADCDLKIFSVAPLEEVRMERLKPQGGWVLLVPFADDNSVYDGLRDPAAETTSHLETQYGRIPALLIRDSAPIYSLVKSKNWQLTVRDVITLWFRNDGGHFQRLFDALDQGALADKHKMPPSPTEFIAADVGILGDVRGSCDLEIYLEEQRVAMGARGEAATIRRNVKVGAS</sequence>
<evidence type="ECO:0000313" key="1">
    <source>
        <dbReference type="EMBL" id="KAJ3486048.1"/>
    </source>
</evidence>
<dbReference type="EMBL" id="JANAKD010000925">
    <property type="protein sequence ID" value="KAJ3486048.1"/>
    <property type="molecule type" value="Genomic_DNA"/>
</dbReference>
<evidence type="ECO:0000313" key="2">
    <source>
        <dbReference type="Proteomes" id="UP001148737"/>
    </source>
</evidence>
<protein>
    <submittedName>
        <fullName evidence="1">Uncharacterized protein</fullName>
    </submittedName>
</protein>
<organism evidence="1 2">
    <name type="scientific">Lecanicillium saksenae</name>
    <dbReference type="NCBI Taxonomy" id="468837"/>
    <lineage>
        <taxon>Eukaryota</taxon>
        <taxon>Fungi</taxon>
        <taxon>Dikarya</taxon>
        <taxon>Ascomycota</taxon>
        <taxon>Pezizomycotina</taxon>
        <taxon>Sordariomycetes</taxon>
        <taxon>Hypocreomycetidae</taxon>
        <taxon>Hypocreales</taxon>
        <taxon>Cordycipitaceae</taxon>
        <taxon>Lecanicillium</taxon>
    </lineage>
</organism>